<dbReference type="InterPro" id="IPR043128">
    <property type="entry name" value="Rev_trsase/Diguanyl_cyclase"/>
</dbReference>
<dbReference type="AlphaFoldDB" id="A0A5J5G815"/>
<keyword evidence="2" id="KW-1003">Cell membrane</keyword>
<feature type="domain" description="HAMP" evidence="4">
    <location>
        <begin position="313"/>
        <end position="366"/>
    </location>
</feature>
<dbReference type="RefSeq" id="WP_150458305.1">
    <property type="nucleotide sequence ID" value="NZ_VYKK01000015.1"/>
</dbReference>
<feature type="domain" description="GGDEF" evidence="5">
    <location>
        <begin position="398"/>
        <end position="528"/>
    </location>
</feature>
<keyword evidence="3" id="KW-0472">Membrane</keyword>
<dbReference type="GO" id="GO:0043709">
    <property type="term" value="P:cell adhesion involved in single-species biofilm formation"/>
    <property type="evidence" value="ECO:0007669"/>
    <property type="project" value="TreeGrafter"/>
</dbReference>
<dbReference type="GO" id="GO:1902201">
    <property type="term" value="P:negative regulation of bacterial-type flagellum-dependent cell motility"/>
    <property type="evidence" value="ECO:0007669"/>
    <property type="project" value="TreeGrafter"/>
</dbReference>
<dbReference type="Pfam" id="PF00990">
    <property type="entry name" value="GGDEF"/>
    <property type="match status" value="1"/>
</dbReference>
<evidence type="ECO:0000256" key="3">
    <source>
        <dbReference type="ARBA" id="ARBA00023136"/>
    </source>
</evidence>
<dbReference type="CDD" id="cd18773">
    <property type="entry name" value="PDC1_HK_sensor"/>
    <property type="match status" value="1"/>
</dbReference>
<sequence length="530" mass="58153">MNRLLSRVLGRRRVSLTTLLTLLVLVSTVFSSLILLAATYQSKKQSLINATLTINASNSEKMAFTMSRLFRSMEETLKSAASGIGREPADNEVIRRHLELARSSSGHFNSLVLINTEGVIQAAAPINLKAEGSKVPLLIQQTAAVQLLEPFVSRPLFSPLAERLIVYMSYPVYDKNGIYAGAVGGSIYLDQDNVLSLLFGAGRERDGSYSYVVGTEGELLFYPDNKRLGTSAGEGELIQRLKNLQSGQMKTLDPDGQEVLAGYSSVQANGWGIVVVSPMSLVYEQLNGSIRDELKSMILPYALLAAAVVWCARRLVRPLVLLANLVGRIGDEHLEVPGRRVHLIREADLLARALRVAIRNVRRQREELTHAAMTDPLTGLVNRRVMEASMEQWMDLQIPFSLIALDVDKFKDINDAYGHQTGDAVLQLVAGRMSSMVRPGDICCRYGGEEFVILLRGTGGTEAYEVAERIRRSIGESKDGQAVPVTVSQGIAEYPLHAETGDELFRQADAALYSAKDAGRNRTVRAGTDF</sequence>
<comment type="subcellular location">
    <subcellularLocation>
        <location evidence="1">Cell membrane</location>
    </subcellularLocation>
</comment>
<dbReference type="SMART" id="SM00267">
    <property type="entry name" value="GGDEF"/>
    <property type="match status" value="1"/>
</dbReference>
<reference evidence="6 7" key="1">
    <citation type="submission" date="2019-09" db="EMBL/GenBank/DDBJ databases">
        <title>Bacillus ochoae sp. nov., Paenibacillus whitsoniae sp. nov., Paenibacillus spiritus sp. nov. Isolated from the Mars Exploration Rover during spacecraft assembly.</title>
        <authorList>
            <person name="Seuylemezian A."/>
            <person name="Vaishampayan P."/>
        </authorList>
    </citation>
    <scope>NUCLEOTIDE SEQUENCE [LARGE SCALE GENOMIC DNA]</scope>
    <source>
        <strain evidence="6 7">MER_111</strain>
    </source>
</reference>
<name>A0A5J5G815_9BACL</name>
<dbReference type="PROSITE" id="PS50885">
    <property type="entry name" value="HAMP"/>
    <property type="match status" value="1"/>
</dbReference>
<organism evidence="6 7">
    <name type="scientific">Paenibacillus spiritus</name>
    <dbReference type="NCBI Taxonomy" id="2496557"/>
    <lineage>
        <taxon>Bacteria</taxon>
        <taxon>Bacillati</taxon>
        <taxon>Bacillota</taxon>
        <taxon>Bacilli</taxon>
        <taxon>Bacillales</taxon>
        <taxon>Paenibacillaceae</taxon>
        <taxon>Paenibacillus</taxon>
    </lineage>
</organism>
<evidence type="ECO:0000256" key="1">
    <source>
        <dbReference type="ARBA" id="ARBA00004236"/>
    </source>
</evidence>
<dbReference type="GO" id="GO:0052621">
    <property type="term" value="F:diguanylate cyclase activity"/>
    <property type="evidence" value="ECO:0007669"/>
    <property type="project" value="TreeGrafter"/>
</dbReference>
<accession>A0A5J5G815</accession>
<dbReference type="GO" id="GO:0005886">
    <property type="term" value="C:plasma membrane"/>
    <property type="evidence" value="ECO:0007669"/>
    <property type="project" value="UniProtKB-SubCell"/>
</dbReference>
<dbReference type="SUPFAM" id="SSF55073">
    <property type="entry name" value="Nucleotide cyclase"/>
    <property type="match status" value="1"/>
</dbReference>
<evidence type="ECO:0000313" key="6">
    <source>
        <dbReference type="EMBL" id="KAA9003950.1"/>
    </source>
</evidence>
<dbReference type="PANTHER" id="PTHR45138:SF5">
    <property type="entry name" value="BIFUNCTIONAL PERIPLASMIC SUBSTRATE BINDING PROTEIN_CYTOPLASMIC DIGUANYLATE CYCLASE"/>
    <property type="match status" value="1"/>
</dbReference>
<dbReference type="NCBIfam" id="TIGR00254">
    <property type="entry name" value="GGDEF"/>
    <property type="match status" value="1"/>
</dbReference>
<dbReference type="FunFam" id="3.30.70.270:FF:000001">
    <property type="entry name" value="Diguanylate cyclase domain protein"/>
    <property type="match status" value="1"/>
</dbReference>
<dbReference type="PROSITE" id="PS50887">
    <property type="entry name" value="GGDEF"/>
    <property type="match status" value="1"/>
</dbReference>
<dbReference type="PANTHER" id="PTHR45138">
    <property type="entry name" value="REGULATORY COMPONENTS OF SENSORY TRANSDUCTION SYSTEM"/>
    <property type="match status" value="1"/>
</dbReference>
<evidence type="ECO:0000313" key="7">
    <source>
        <dbReference type="Proteomes" id="UP000367750"/>
    </source>
</evidence>
<evidence type="ECO:0000259" key="5">
    <source>
        <dbReference type="PROSITE" id="PS50887"/>
    </source>
</evidence>
<dbReference type="Gene3D" id="3.30.450.20">
    <property type="entry name" value="PAS domain"/>
    <property type="match status" value="1"/>
</dbReference>
<evidence type="ECO:0000256" key="2">
    <source>
        <dbReference type="ARBA" id="ARBA00022475"/>
    </source>
</evidence>
<dbReference type="GO" id="GO:0007165">
    <property type="term" value="P:signal transduction"/>
    <property type="evidence" value="ECO:0007669"/>
    <property type="project" value="InterPro"/>
</dbReference>
<dbReference type="OrthoDB" id="9759607at2"/>
<dbReference type="InterPro" id="IPR050469">
    <property type="entry name" value="Diguanylate_Cyclase"/>
</dbReference>
<dbReference type="InterPro" id="IPR003660">
    <property type="entry name" value="HAMP_dom"/>
</dbReference>
<evidence type="ECO:0000259" key="4">
    <source>
        <dbReference type="PROSITE" id="PS50885"/>
    </source>
</evidence>
<dbReference type="CDD" id="cd01949">
    <property type="entry name" value="GGDEF"/>
    <property type="match status" value="1"/>
</dbReference>
<protein>
    <submittedName>
        <fullName evidence="6">GGDEF domain-containing protein</fullName>
    </submittedName>
</protein>
<comment type="caution">
    <text evidence="6">The sequence shown here is derived from an EMBL/GenBank/DDBJ whole genome shotgun (WGS) entry which is preliminary data.</text>
</comment>
<dbReference type="InterPro" id="IPR000160">
    <property type="entry name" value="GGDEF_dom"/>
</dbReference>
<gene>
    <name evidence="6" type="ORF">F4V43_11070</name>
</gene>
<dbReference type="CDD" id="cd12912">
    <property type="entry name" value="PDC2_MCP_like"/>
    <property type="match status" value="1"/>
</dbReference>
<proteinExistence type="predicted"/>
<dbReference type="Gene3D" id="3.30.70.270">
    <property type="match status" value="1"/>
</dbReference>
<keyword evidence="7" id="KW-1185">Reference proteome</keyword>
<dbReference type="InterPro" id="IPR029787">
    <property type="entry name" value="Nucleotide_cyclase"/>
</dbReference>
<dbReference type="Proteomes" id="UP000367750">
    <property type="component" value="Unassembled WGS sequence"/>
</dbReference>
<dbReference type="EMBL" id="VYKK01000015">
    <property type="protein sequence ID" value="KAA9003950.1"/>
    <property type="molecule type" value="Genomic_DNA"/>
</dbReference>